<dbReference type="AlphaFoldDB" id="A0A934HKJ1"/>
<dbReference type="SFLD" id="SFLDS00019">
    <property type="entry name" value="Glutathione_Transferase_(cytos"/>
    <property type="match status" value="1"/>
</dbReference>
<evidence type="ECO:0000259" key="1">
    <source>
        <dbReference type="PROSITE" id="PS50404"/>
    </source>
</evidence>
<dbReference type="InterPro" id="IPR004046">
    <property type="entry name" value="GST_C"/>
</dbReference>
<dbReference type="InterPro" id="IPR036249">
    <property type="entry name" value="Thioredoxin-like_sf"/>
</dbReference>
<dbReference type="Gene3D" id="1.20.1050.10">
    <property type="match status" value="1"/>
</dbReference>
<dbReference type="SUPFAM" id="SSF47616">
    <property type="entry name" value="GST C-terminal domain-like"/>
    <property type="match status" value="1"/>
</dbReference>
<dbReference type="Proteomes" id="UP000613255">
    <property type="component" value="Unassembled WGS sequence"/>
</dbReference>
<name>A0A934HKJ1_9RHOB</name>
<dbReference type="CDD" id="cd03057">
    <property type="entry name" value="GST_N_Beta"/>
    <property type="match status" value="1"/>
</dbReference>
<proteinExistence type="predicted"/>
<dbReference type="EMBL" id="JAEIJD010000001">
    <property type="protein sequence ID" value="MBI6628531.1"/>
    <property type="molecule type" value="Genomic_DNA"/>
</dbReference>
<organism evidence="3 4">
    <name type="scientific">Pontibaca salina</name>
    <dbReference type="NCBI Taxonomy" id="2795731"/>
    <lineage>
        <taxon>Bacteria</taxon>
        <taxon>Pseudomonadati</taxon>
        <taxon>Pseudomonadota</taxon>
        <taxon>Alphaproteobacteria</taxon>
        <taxon>Rhodobacterales</taxon>
        <taxon>Roseobacteraceae</taxon>
        <taxon>Pontibaca</taxon>
    </lineage>
</organism>
<evidence type="ECO:0000259" key="2">
    <source>
        <dbReference type="PROSITE" id="PS50405"/>
    </source>
</evidence>
<sequence length="207" mass="23511">MRFFDSKGSGGSCVRATLAVIGAPVEIIEIENQESETQKDWFLAINPRGEVPTLVLDDGSVLTESAATLLCLANMHPEADIAPALSSSAHFQMIRWLNFAAVNLYEGYLRRDFPEHYTTGDPEPVRAATRDHLDRHWEVMNEISSTGPWFMGRQFSVLDIYLWMLVQWEADDEHMRKHFPRIANIAQKVKTLPAIKPVHEYHFGSLT</sequence>
<reference evidence="3" key="1">
    <citation type="submission" date="2020-12" db="EMBL/GenBank/DDBJ databases">
        <title>Pontibaca salina gen. nov., sp. nov., isolated from marine sediment.</title>
        <authorList>
            <person name="Bo J."/>
            <person name="Wang S."/>
            <person name="Song X."/>
            <person name="Du Z."/>
        </authorList>
    </citation>
    <scope>NUCLEOTIDE SEQUENCE</scope>
    <source>
        <strain evidence="3">S1109L</strain>
    </source>
</reference>
<feature type="domain" description="GST C-terminal" evidence="2">
    <location>
        <begin position="86"/>
        <end position="207"/>
    </location>
</feature>
<dbReference type="RefSeq" id="WP_198684546.1">
    <property type="nucleotide sequence ID" value="NZ_JAEIJD010000001.1"/>
</dbReference>
<keyword evidence="4" id="KW-1185">Reference proteome</keyword>
<dbReference type="CDD" id="cd03188">
    <property type="entry name" value="GST_C_Beta"/>
    <property type="match status" value="1"/>
</dbReference>
<dbReference type="PANTHER" id="PTHR44051:SF8">
    <property type="entry name" value="GLUTATHIONE S-TRANSFERASE GSTA"/>
    <property type="match status" value="1"/>
</dbReference>
<comment type="caution">
    <text evidence="3">The sequence shown here is derived from an EMBL/GenBank/DDBJ whole genome shotgun (WGS) entry which is preliminary data.</text>
</comment>
<dbReference type="PROSITE" id="PS50404">
    <property type="entry name" value="GST_NTER"/>
    <property type="match status" value="1"/>
</dbReference>
<dbReference type="Pfam" id="PF13409">
    <property type="entry name" value="GST_N_2"/>
    <property type="match status" value="1"/>
</dbReference>
<dbReference type="PROSITE" id="PS50405">
    <property type="entry name" value="GST_CTER"/>
    <property type="match status" value="1"/>
</dbReference>
<gene>
    <name evidence="3" type="ORF">JAO82_01440</name>
</gene>
<dbReference type="InterPro" id="IPR010987">
    <property type="entry name" value="Glutathione-S-Trfase_C-like"/>
</dbReference>
<feature type="domain" description="GST N-terminal" evidence="1">
    <location>
        <begin position="1"/>
        <end position="80"/>
    </location>
</feature>
<dbReference type="InterPro" id="IPR040079">
    <property type="entry name" value="Glutathione_S-Trfase"/>
</dbReference>
<evidence type="ECO:0000313" key="3">
    <source>
        <dbReference type="EMBL" id="MBI6628531.1"/>
    </source>
</evidence>
<accession>A0A934HKJ1</accession>
<dbReference type="InterPro" id="IPR036282">
    <property type="entry name" value="Glutathione-S-Trfase_C_sf"/>
</dbReference>
<dbReference type="Gene3D" id="3.40.30.10">
    <property type="entry name" value="Glutaredoxin"/>
    <property type="match status" value="1"/>
</dbReference>
<dbReference type="InterPro" id="IPR004045">
    <property type="entry name" value="Glutathione_S-Trfase_N"/>
</dbReference>
<dbReference type="PANTHER" id="PTHR44051">
    <property type="entry name" value="GLUTATHIONE S-TRANSFERASE-RELATED"/>
    <property type="match status" value="1"/>
</dbReference>
<protein>
    <submittedName>
        <fullName evidence="3">Glutathione S-transferase family protein</fullName>
    </submittedName>
</protein>
<dbReference type="SUPFAM" id="SSF52833">
    <property type="entry name" value="Thioredoxin-like"/>
    <property type="match status" value="1"/>
</dbReference>
<evidence type="ECO:0000313" key="4">
    <source>
        <dbReference type="Proteomes" id="UP000613255"/>
    </source>
</evidence>
<dbReference type="Pfam" id="PF14497">
    <property type="entry name" value="GST_C_3"/>
    <property type="match status" value="1"/>
</dbReference>